<gene>
    <name evidence="2" type="ORF">ISF6_4920</name>
</gene>
<organism evidence="2 3">
    <name type="scientific">Piscinibacter sakaiensis</name>
    <name type="common">Ideonella sakaiensis</name>
    <dbReference type="NCBI Taxonomy" id="1547922"/>
    <lineage>
        <taxon>Bacteria</taxon>
        <taxon>Pseudomonadati</taxon>
        <taxon>Pseudomonadota</taxon>
        <taxon>Betaproteobacteria</taxon>
        <taxon>Burkholderiales</taxon>
        <taxon>Sphaerotilaceae</taxon>
        <taxon>Piscinibacter</taxon>
    </lineage>
</organism>
<evidence type="ECO:0008006" key="4">
    <source>
        <dbReference type="Google" id="ProtNLM"/>
    </source>
</evidence>
<accession>A0A0K8P767</accession>
<feature type="compositionally biased region" description="Basic and acidic residues" evidence="1">
    <location>
        <begin position="108"/>
        <end position="120"/>
    </location>
</feature>
<name>A0A0K8P767_PISS1</name>
<proteinExistence type="predicted"/>
<protein>
    <recommendedName>
        <fullName evidence="4">DUF1161 domain-containing protein</fullName>
    </recommendedName>
</protein>
<evidence type="ECO:0000313" key="3">
    <source>
        <dbReference type="Proteomes" id="UP000037660"/>
    </source>
</evidence>
<evidence type="ECO:0000313" key="2">
    <source>
        <dbReference type="EMBL" id="GAP38462.1"/>
    </source>
</evidence>
<dbReference type="Pfam" id="PF06649">
    <property type="entry name" value="DUF1161"/>
    <property type="match status" value="1"/>
</dbReference>
<feature type="region of interest" description="Disordered" evidence="1">
    <location>
        <begin position="95"/>
        <end position="139"/>
    </location>
</feature>
<sequence>MAAAPAARAAPEAAGAGAAAADNCQEITAGIDARIRAAGVSNYTLTTIDLATPPAGRVVGQCGNGRRRIVYSSVGPGAGQRPGVVISTLPDAAAVPPAASAPTAAPPRPRDDGMLTECREGYYGPDCRLRKTPAPPRSP</sequence>
<reference evidence="3" key="1">
    <citation type="submission" date="2015-07" db="EMBL/GenBank/DDBJ databases">
        <title>Discovery of a poly(ethylene terephthalate assimilation.</title>
        <authorList>
            <person name="Yoshida S."/>
            <person name="Hiraga K."/>
            <person name="Takehana T."/>
            <person name="Taniguchi I."/>
            <person name="Yamaji H."/>
            <person name="Maeda Y."/>
            <person name="Toyohara K."/>
            <person name="Miyamoto K."/>
            <person name="Kimura Y."/>
            <person name="Oda K."/>
        </authorList>
    </citation>
    <scope>NUCLEOTIDE SEQUENCE [LARGE SCALE GENOMIC DNA]</scope>
    <source>
        <strain evidence="3">NBRC 110686 / TISTR 2288 / 201-F6</strain>
    </source>
</reference>
<dbReference type="Proteomes" id="UP000037660">
    <property type="component" value="Unassembled WGS sequence"/>
</dbReference>
<dbReference type="STRING" id="1547922.ISF6_4920"/>
<dbReference type="EMBL" id="BBYR01000077">
    <property type="protein sequence ID" value="GAP38462.1"/>
    <property type="molecule type" value="Genomic_DNA"/>
</dbReference>
<dbReference type="RefSeq" id="WP_054022329.1">
    <property type="nucleotide sequence ID" value="NZ_BBYR01000077.1"/>
</dbReference>
<reference evidence="2 3" key="2">
    <citation type="journal article" date="2016" name="Science">
        <title>A bacterium that degrades and assimilates poly(ethylene terephthalate).</title>
        <authorList>
            <person name="Yoshida S."/>
            <person name="Hiraga K."/>
            <person name="Takehana T."/>
            <person name="Taniguchi I."/>
            <person name="Yamaji H."/>
            <person name="Maeda Y."/>
            <person name="Toyohara K."/>
            <person name="Miyamoto K."/>
            <person name="Kimura Y."/>
            <person name="Oda K."/>
        </authorList>
    </citation>
    <scope>NUCLEOTIDE SEQUENCE [LARGE SCALE GENOMIC DNA]</scope>
    <source>
        <strain evidence="3">NBRC 110686 / TISTR 2288 / 201-F6</strain>
    </source>
</reference>
<evidence type="ECO:0000256" key="1">
    <source>
        <dbReference type="SAM" id="MobiDB-lite"/>
    </source>
</evidence>
<dbReference type="AlphaFoldDB" id="A0A0K8P767"/>
<dbReference type="InterPro" id="IPR010595">
    <property type="entry name" value="DUF1161"/>
</dbReference>
<keyword evidence="3" id="KW-1185">Reference proteome</keyword>
<comment type="caution">
    <text evidence="2">The sequence shown here is derived from an EMBL/GenBank/DDBJ whole genome shotgun (WGS) entry which is preliminary data.</text>
</comment>